<dbReference type="EMBL" id="NEVH01013277">
    <property type="protein sequence ID" value="PNF28971.1"/>
    <property type="molecule type" value="Genomic_DNA"/>
</dbReference>
<dbReference type="AlphaFoldDB" id="A0A2J7QK62"/>
<comment type="caution">
    <text evidence="1">The sequence shown here is derived from an EMBL/GenBank/DDBJ whole genome shotgun (WGS) entry which is preliminary data.</text>
</comment>
<name>A0A2J7QK62_9NEOP</name>
<accession>A0A2J7QK62</accession>
<protein>
    <submittedName>
        <fullName evidence="1">Uncharacterized protein</fullName>
    </submittedName>
</protein>
<evidence type="ECO:0000313" key="2">
    <source>
        <dbReference type="Proteomes" id="UP000235965"/>
    </source>
</evidence>
<reference evidence="1 2" key="1">
    <citation type="submission" date="2017-12" db="EMBL/GenBank/DDBJ databases">
        <title>Hemimetabolous genomes reveal molecular basis of termite eusociality.</title>
        <authorList>
            <person name="Harrison M.C."/>
            <person name="Jongepier E."/>
            <person name="Robertson H.M."/>
            <person name="Arning N."/>
            <person name="Bitard-Feildel T."/>
            <person name="Chao H."/>
            <person name="Childers C.P."/>
            <person name="Dinh H."/>
            <person name="Doddapaneni H."/>
            <person name="Dugan S."/>
            <person name="Gowin J."/>
            <person name="Greiner C."/>
            <person name="Han Y."/>
            <person name="Hu H."/>
            <person name="Hughes D.S.T."/>
            <person name="Huylmans A.-K."/>
            <person name="Kemena C."/>
            <person name="Kremer L.P.M."/>
            <person name="Lee S.L."/>
            <person name="Lopez-Ezquerra A."/>
            <person name="Mallet L."/>
            <person name="Monroy-Kuhn J.M."/>
            <person name="Moser A."/>
            <person name="Murali S.C."/>
            <person name="Muzny D.M."/>
            <person name="Otani S."/>
            <person name="Piulachs M.-D."/>
            <person name="Poelchau M."/>
            <person name="Qu J."/>
            <person name="Schaub F."/>
            <person name="Wada-Katsumata A."/>
            <person name="Worley K.C."/>
            <person name="Xie Q."/>
            <person name="Ylla G."/>
            <person name="Poulsen M."/>
            <person name="Gibbs R.A."/>
            <person name="Schal C."/>
            <person name="Richards S."/>
            <person name="Belles X."/>
            <person name="Korb J."/>
            <person name="Bornberg-Bauer E."/>
        </authorList>
    </citation>
    <scope>NUCLEOTIDE SEQUENCE [LARGE SCALE GENOMIC DNA]</scope>
    <source>
        <tissue evidence="1">Whole body</tissue>
    </source>
</reference>
<keyword evidence="2" id="KW-1185">Reference proteome</keyword>
<dbReference type="Proteomes" id="UP000235965">
    <property type="component" value="Unassembled WGS sequence"/>
</dbReference>
<evidence type="ECO:0000313" key="1">
    <source>
        <dbReference type="EMBL" id="PNF28971.1"/>
    </source>
</evidence>
<sequence length="53" mass="6152">MTQPNSKAMSHEKLNQNENKSKLFIFGVGYPKTNSFGAYLQALFRIPWHLPRD</sequence>
<dbReference type="InParanoid" id="A0A2J7QK62"/>
<organism evidence="1 2">
    <name type="scientific">Cryptotermes secundus</name>
    <dbReference type="NCBI Taxonomy" id="105785"/>
    <lineage>
        <taxon>Eukaryota</taxon>
        <taxon>Metazoa</taxon>
        <taxon>Ecdysozoa</taxon>
        <taxon>Arthropoda</taxon>
        <taxon>Hexapoda</taxon>
        <taxon>Insecta</taxon>
        <taxon>Pterygota</taxon>
        <taxon>Neoptera</taxon>
        <taxon>Polyneoptera</taxon>
        <taxon>Dictyoptera</taxon>
        <taxon>Blattodea</taxon>
        <taxon>Blattoidea</taxon>
        <taxon>Termitoidae</taxon>
        <taxon>Kalotermitidae</taxon>
        <taxon>Cryptotermitinae</taxon>
        <taxon>Cryptotermes</taxon>
    </lineage>
</organism>
<proteinExistence type="predicted"/>
<gene>
    <name evidence="1" type="ORF">B7P43_G15094</name>
</gene>